<dbReference type="InterPro" id="IPR010730">
    <property type="entry name" value="HET"/>
</dbReference>
<evidence type="ECO:0000259" key="2">
    <source>
        <dbReference type="Pfam" id="PF06985"/>
    </source>
</evidence>
<dbReference type="Pfam" id="PF26639">
    <property type="entry name" value="Het-6_barrel"/>
    <property type="match status" value="1"/>
</dbReference>
<dbReference type="AlphaFoldDB" id="A0AAX4I297"/>
<dbReference type="Proteomes" id="UP001322277">
    <property type="component" value="Chromosome 2"/>
</dbReference>
<dbReference type="InterPro" id="IPR052895">
    <property type="entry name" value="HetReg/Transcr_Mod"/>
</dbReference>
<protein>
    <submittedName>
        <fullName evidence="3">Heterokaryon incompatibility</fullName>
    </submittedName>
</protein>
<dbReference type="Pfam" id="PF06985">
    <property type="entry name" value="HET"/>
    <property type="match status" value="1"/>
</dbReference>
<dbReference type="KEGG" id="cdet:87938739"/>
<evidence type="ECO:0000256" key="1">
    <source>
        <dbReference type="SAM" id="MobiDB-lite"/>
    </source>
</evidence>
<dbReference type="GeneID" id="87938739"/>
<gene>
    <name evidence="3" type="ORF">CDEST_02236</name>
</gene>
<evidence type="ECO:0000313" key="4">
    <source>
        <dbReference type="Proteomes" id="UP001322277"/>
    </source>
</evidence>
<dbReference type="PANTHER" id="PTHR24148">
    <property type="entry name" value="ANKYRIN REPEAT DOMAIN-CONTAINING PROTEIN 39 HOMOLOG-RELATED"/>
    <property type="match status" value="1"/>
</dbReference>
<proteinExistence type="predicted"/>
<sequence>MNYENLEISGRQIRLIAIDPLEPWQPESSPIRCTIETATLPPEPEDWDPSLLPANFVSFDDEVTNAPDEPFGGSFRQDVANIEATAEISMSTTGEDQVPAPEYEIILPINDLADMLSFEDLQSVVQNSELNDRVRRNVHDDSIILEGRLDTKHLNPFFRPPQPANQRRPIDPQSYVAMSYSWGPEQPTTSIILNGTEVDVRVNLEAGLRRFRTMDYFKRGGKIWIDALCINQDDDAEKASQIPLMGSIYKLAANVIVWLGPETDGSSKVIDTLQKLSSLYRTEYVETFDRSDAFTATAWRQMAQIRLRTSFHRLKDLYSQLDLKTDEDDLHLYEFFDRPYWRRLWIIQELCMGRAGMPIVCGARVTQWRYIRDGALTYTAFLHVLQEKLPRIVYQSIQKPMGNELSILHVAQIAQLEIHGHRKRLPPVDTSWLPVYSNIGENDGLLHGSAFRRALLLASQAQCYHLHDSVYGLLSVPGLPDFGITVDYTKHITTVLTEFAAACVTKGKTLELFSLVDGCGMPVRDAQGNLLDRRSLPSWVPYLARTPEQRVGTIEGNWHASGNKQGFLFDGYNVEPRIREGNVLACYGFIAEVVDGVGAISKPDMETGSRHHPEFHTGIVQPRGEFTSGSEFGPQADEDDFGETNSPRDRAAKAVREGPRVAWVLTCGADVQGIKQSFDCLYEAFPGMAMPLIASDNVVGQTADSIETLPEDEPSRQSPFFRNWHFINSSAGLLIGGRPLSSYFRPFNQENLDHKSNRAARAARQAMETRTRNRRLIVTNSGLVGLAPILVQPGDAVMVLIGHGRPVVARRLKDESGGDTPLWRLIGEAFVGGMMEWEMMDRDIMSGPKRIKQINFV</sequence>
<dbReference type="EMBL" id="CP137306">
    <property type="protein sequence ID" value="WQF77222.1"/>
    <property type="molecule type" value="Genomic_DNA"/>
</dbReference>
<reference evidence="4" key="1">
    <citation type="journal article" date="2023" name="bioRxiv">
        <title>Complete genome of the Medicago anthracnose fungus, Colletotrichum destructivum, reveals a mini-chromosome-like region within a core chromosome.</title>
        <authorList>
            <person name="Lapalu N."/>
            <person name="Simon A."/>
            <person name="Lu A."/>
            <person name="Plaumann P.-L."/>
            <person name="Amselem J."/>
            <person name="Pigne S."/>
            <person name="Auger A."/>
            <person name="Koch C."/>
            <person name="Dallery J.-F."/>
            <person name="O'Connell R.J."/>
        </authorList>
    </citation>
    <scope>NUCLEOTIDE SEQUENCE [LARGE SCALE GENOMIC DNA]</scope>
    <source>
        <strain evidence="4">CBS 520.97</strain>
    </source>
</reference>
<dbReference type="RefSeq" id="XP_062774446.1">
    <property type="nucleotide sequence ID" value="XM_062918395.1"/>
</dbReference>
<name>A0AAX4I297_9PEZI</name>
<feature type="region of interest" description="Disordered" evidence="1">
    <location>
        <begin position="620"/>
        <end position="647"/>
    </location>
</feature>
<feature type="domain" description="Heterokaryon incompatibility" evidence="2">
    <location>
        <begin position="175"/>
        <end position="349"/>
    </location>
</feature>
<organism evidence="3 4">
    <name type="scientific">Colletotrichum destructivum</name>
    <dbReference type="NCBI Taxonomy" id="34406"/>
    <lineage>
        <taxon>Eukaryota</taxon>
        <taxon>Fungi</taxon>
        <taxon>Dikarya</taxon>
        <taxon>Ascomycota</taxon>
        <taxon>Pezizomycotina</taxon>
        <taxon>Sordariomycetes</taxon>
        <taxon>Hypocreomycetidae</taxon>
        <taxon>Glomerellales</taxon>
        <taxon>Glomerellaceae</taxon>
        <taxon>Colletotrichum</taxon>
        <taxon>Colletotrichum destructivum species complex</taxon>
    </lineage>
</organism>
<accession>A0AAX4I297</accession>
<keyword evidence="4" id="KW-1185">Reference proteome</keyword>
<evidence type="ECO:0000313" key="3">
    <source>
        <dbReference type="EMBL" id="WQF77222.1"/>
    </source>
</evidence>
<dbReference type="PANTHER" id="PTHR24148:SF73">
    <property type="entry name" value="HET DOMAIN PROTEIN (AFU_ORTHOLOGUE AFUA_8G01020)"/>
    <property type="match status" value="1"/>
</dbReference>